<dbReference type="EMBL" id="BFFP01000015">
    <property type="protein sequence ID" value="GBG94616.1"/>
    <property type="molecule type" value="Genomic_DNA"/>
</dbReference>
<name>A0A401ISW6_9LACO</name>
<organism evidence="1 2">
    <name type="scientific">Ligilactobacillus salitolerans</name>
    <dbReference type="NCBI Taxonomy" id="1808352"/>
    <lineage>
        <taxon>Bacteria</taxon>
        <taxon>Bacillati</taxon>
        <taxon>Bacillota</taxon>
        <taxon>Bacilli</taxon>
        <taxon>Lactobacillales</taxon>
        <taxon>Lactobacillaceae</taxon>
        <taxon>Ligilactobacillus</taxon>
    </lineage>
</organism>
<proteinExistence type="predicted"/>
<gene>
    <name evidence="1" type="ORF">LFYK43_10750</name>
</gene>
<reference evidence="1 2" key="1">
    <citation type="journal article" date="2019" name="Int. J. Syst. Evol. Microbiol.">
        <title>Lactobacillus salitolerans sp. nov., a novel lactic acid bacterium isolated from spent mushroom substrates.</title>
        <authorList>
            <person name="Tohno M."/>
            <person name="Tanizawa Y."/>
            <person name="Kojima Y."/>
            <person name="Sakamoto M."/>
            <person name="Nakamura Y."/>
            <person name="Ohkuma M."/>
            <person name="Kobayashi H."/>
        </authorList>
    </citation>
    <scope>NUCLEOTIDE SEQUENCE [LARGE SCALE GENOMIC DNA]</scope>
    <source>
        <strain evidence="1 2">YK43</strain>
    </source>
</reference>
<dbReference type="RefSeq" id="WP_158609192.1">
    <property type="nucleotide sequence ID" value="NZ_BFFP01000015.1"/>
</dbReference>
<evidence type="ECO:0000313" key="2">
    <source>
        <dbReference type="Proteomes" id="UP000286848"/>
    </source>
</evidence>
<sequence length="50" mass="5617">MPKMQIINHDASGKLIPDMSQVKLWEVAPETHRIVCQMLQGNSTERSVAP</sequence>
<evidence type="ECO:0000313" key="1">
    <source>
        <dbReference type="EMBL" id="GBG94616.1"/>
    </source>
</evidence>
<dbReference type="AlphaFoldDB" id="A0A401ISW6"/>
<accession>A0A401ISW6</accession>
<dbReference type="Proteomes" id="UP000286848">
    <property type="component" value="Unassembled WGS sequence"/>
</dbReference>
<keyword evidence="2" id="KW-1185">Reference proteome</keyword>
<protein>
    <submittedName>
        <fullName evidence="1">Uncharacterized protein</fullName>
    </submittedName>
</protein>
<comment type="caution">
    <text evidence="1">The sequence shown here is derived from an EMBL/GenBank/DDBJ whole genome shotgun (WGS) entry which is preliminary data.</text>
</comment>